<dbReference type="RefSeq" id="XP_007826544.2">
    <property type="nucleotide sequence ID" value="XM_007828353.2"/>
</dbReference>
<reference evidence="1 2" key="1">
    <citation type="journal article" date="2011" name="PLoS Genet.">
        <title>Genome sequencing and comparative transcriptomics of the model entomopathogenic fungi Metarhizium anisopliae and M. acridum.</title>
        <authorList>
            <person name="Gao Q."/>
            <person name="Jin K."/>
            <person name="Ying S.H."/>
            <person name="Zhang Y."/>
            <person name="Xiao G."/>
            <person name="Shang Y."/>
            <person name="Duan Z."/>
            <person name="Hu X."/>
            <person name="Xie X.Q."/>
            <person name="Zhou G."/>
            <person name="Peng G."/>
            <person name="Luo Z."/>
            <person name="Huang W."/>
            <person name="Wang B."/>
            <person name="Fang W."/>
            <person name="Wang S."/>
            <person name="Zhong Y."/>
            <person name="Ma L.J."/>
            <person name="St Leger R.J."/>
            <person name="Zhao G.P."/>
            <person name="Pei Y."/>
            <person name="Feng M.G."/>
            <person name="Xia Y."/>
            <person name="Wang C."/>
        </authorList>
    </citation>
    <scope>NUCLEOTIDE SEQUENCE [LARGE SCALE GENOMIC DNA]</scope>
    <source>
        <strain evidence="2">ARSEF 23 / ATCC MYA-3075</strain>
    </source>
</reference>
<sequence length="223" mass="24819">MRNPGPHTHTSILDKLPSAMEMSDRRLTEWVYKFITSAHSSNEEISSKLRIFYKKCLDWYTEILAVAEKDFGRTPFVLFVQPLTNVYIEDPGIGPHRICNEAAQSILALVQSYDDLFTLHRVSGLMPYFVCAAGLLGIAMETNCKAMKPVHLRLKHDPPGNTARPIQEVSVIKFNDPPATSSYITMSATDHARQLLAKMSSTHLAAKIAENQLEASPGNSGDM</sequence>
<dbReference type="Proteomes" id="UP000002498">
    <property type="component" value="Unassembled WGS sequence"/>
</dbReference>
<dbReference type="AlphaFoldDB" id="E9FDK6"/>
<dbReference type="EMBL" id="ADNJ02000032">
    <property type="protein sequence ID" value="EFY94184.2"/>
    <property type="molecule type" value="Genomic_DNA"/>
</dbReference>
<evidence type="ECO:0000313" key="2">
    <source>
        <dbReference type="Proteomes" id="UP000002498"/>
    </source>
</evidence>
<reference evidence="1 2" key="2">
    <citation type="journal article" date="2014" name="Proc. Natl. Acad. Sci. U.S.A.">
        <title>Trajectory and genomic determinants of fungal-pathogen speciation and host adaptation.</title>
        <authorList>
            <person name="Hu X."/>
            <person name="Xiao G."/>
            <person name="Zheng P."/>
            <person name="Shang Y."/>
            <person name="Su Y."/>
            <person name="Zhang X."/>
            <person name="Liu X."/>
            <person name="Zhan S."/>
            <person name="St Leger R.J."/>
            <person name="Wang C."/>
        </authorList>
    </citation>
    <scope>GENOME REANNOTATION</scope>
    <source>
        <strain evidence="2">ARSEF 23 / ATCC MYA-3075</strain>
    </source>
</reference>
<dbReference type="GeneID" id="19264641"/>
<protein>
    <submittedName>
        <fullName evidence="1">Fungal transcriptional regulatory protein</fullName>
    </submittedName>
</protein>
<name>E9FDK6_METRA</name>
<proteinExistence type="predicted"/>
<dbReference type="OrthoDB" id="5049404at2759"/>
<gene>
    <name evidence="1" type="ORF">MAA_10355</name>
</gene>
<dbReference type="HOGENOM" id="CLU_1323655_0_0_1"/>
<keyword evidence="2" id="KW-1185">Reference proteome</keyword>
<organism evidence="1 2">
    <name type="scientific">Metarhizium robertsii (strain ARSEF 23 / ATCC MYA-3075)</name>
    <name type="common">Metarhizium anisopliae (strain ARSEF 23)</name>
    <dbReference type="NCBI Taxonomy" id="655844"/>
    <lineage>
        <taxon>Eukaryota</taxon>
        <taxon>Fungi</taxon>
        <taxon>Dikarya</taxon>
        <taxon>Ascomycota</taxon>
        <taxon>Pezizomycotina</taxon>
        <taxon>Sordariomycetes</taxon>
        <taxon>Hypocreomycetidae</taxon>
        <taxon>Hypocreales</taxon>
        <taxon>Clavicipitaceae</taxon>
        <taxon>Metarhizium</taxon>
    </lineage>
</organism>
<comment type="caution">
    <text evidence="1">The sequence shown here is derived from an EMBL/GenBank/DDBJ whole genome shotgun (WGS) entry which is preliminary data.</text>
</comment>
<evidence type="ECO:0000313" key="1">
    <source>
        <dbReference type="EMBL" id="EFY94184.2"/>
    </source>
</evidence>
<dbReference type="KEGG" id="maj:MAA_10355"/>
<accession>E9FDK6</accession>